<sequence length="496" mass="57080">MHSDRDMSFNSGHAEMQPDGTSTKNSRSIYHPSALTECVITSSAPTAVKLPRERIPFRSWYVSNYCNEYHVSIILKIQNSFPRLQPLLTFYFKVWSCTGEIEFYTAFIPLVVWLGMPFISFNICVLMCMSQYVTGVMKDMAGCPRPPCPPVQIRGRRLASKEYGYPSSHASHSIVFAYASYELLHTFFPDYPVLCWIFCIVFSINVSLSRLILGMHWFADLVAGWVVGLILVIAHAAFLESFMVTLYEIDNVMPLHFLVAFLILHILVISHAAPADACPCYLDSLRFLGATFGALFGYWVFHSEYGVMTARSHPEDVWDTCFSVGFLVQYLSCLFVILLGKEICSCVTFRILRFFFVRISREASPNRPRFWRRMWYCFSHAVRRIYWIRLNDSPSVAIQEEGCQKQRHQKLSPSADCFSEGSESGESAGYSIEISIPQHNSEEKVLMGDNMQLWIPCTHRHWWLWETQRCLISYLLVGFMVTYLCPVILRVFFGVQ</sequence>
<name>A0A1X0NUR9_9TRYP</name>
<comment type="similarity">
    <text evidence="7">Belongs to the type 2 lipid phosphate phosphatase family.</text>
</comment>
<keyword evidence="5 9" id="KW-1133">Transmembrane helix</keyword>
<evidence type="ECO:0000313" key="12">
    <source>
        <dbReference type="Proteomes" id="UP000192257"/>
    </source>
</evidence>
<feature type="region of interest" description="Disordered" evidence="8">
    <location>
        <begin position="1"/>
        <end position="27"/>
    </location>
</feature>
<dbReference type="Proteomes" id="UP000192257">
    <property type="component" value="Unassembled WGS sequence"/>
</dbReference>
<dbReference type="Pfam" id="PF01569">
    <property type="entry name" value="PAP2"/>
    <property type="match status" value="1"/>
</dbReference>
<dbReference type="SUPFAM" id="SSF48317">
    <property type="entry name" value="Acid phosphatase/Vanadium-dependent haloperoxidase"/>
    <property type="match status" value="1"/>
</dbReference>
<feature type="transmembrane region" description="Helical" evidence="9">
    <location>
        <begin position="322"/>
        <end position="340"/>
    </location>
</feature>
<feature type="transmembrane region" description="Helical" evidence="9">
    <location>
        <begin position="225"/>
        <end position="247"/>
    </location>
</feature>
<evidence type="ECO:0000256" key="6">
    <source>
        <dbReference type="ARBA" id="ARBA00023136"/>
    </source>
</evidence>
<dbReference type="GO" id="GO:0005789">
    <property type="term" value="C:endoplasmic reticulum membrane"/>
    <property type="evidence" value="ECO:0007669"/>
    <property type="project" value="UniProtKB-SubCell"/>
</dbReference>
<comment type="subcellular location">
    <subcellularLocation>
        <location evidence="1">Endoplasmic reticulum membrane</location>
        <topology evidence="1">Multi-pass membrane protein</topology>
    </subcellularLocation>
</comment>
<feature type="transmembrane region" description="Helical" evidence="9">
    <location>
        <begin position="285"/>
        <end position="302"/>
    </location>
</feature>
<protein>
    <submittedName>
        <fullName evidence="11">Putative sphingosine-1-phosphate phosphatase</fullName>
    </submittedName>
</protein>
<dbReference type="CDD" id="cd03388">
    <property type="entry name" value="PAP2_SPPase1"/>
    <property type="match status" value="1"/>
</dbReference>
<proteinExistence type="inferred from homology"/>
<organism evidence="11 12">
    <name type="scientific">Trypanosoma theileri</name>
    <dbReference type="NCBI Taxonomy" id="67003"/>
    <lineage>
        <taxon>Eukaryota</taxon>
        <taxon>Discoba</taxon>
        <taxon>Euglenozoa</taxon>
        <taxon>Kinetoplastea</taxon>
        <taxon>Metakinetoplastina</taxon>
        <taxon>Trypanosomatida</taxon>
        <taxon>Trypanosomatidae</taxon>
        <taxon>Trypanosoma</taxon>
    </lineage>
</organism>
<reference evidence="11 12" key="1">
    <citation type="submission" date="2017-03" db="EMBL/GenBank/DDBJ databases">
        <title>An alternative strategy for trypanosome survival in the mammalian bloodstream revealed through genome and transcriptome analysis of the ubiquitous bovine parasite Trypanosoma (Megatrypanum) theileri.</title>
        <authorList>
            <person name="Kelly S."/>
            <person name="Ivens A."/>
            <person name="Mott A."/>
            <person name="O'Neill E."/>
            <person name="Emms D."/>
            <person name="Macleod O."/>
            <person name="Voorheis P."/>
            <person name="Matthews J."/>
            <person name="Matthews K."/>
            <person name="Carrington M."/>
        </authorList>
    </citation>
    <scope>NUCLEOTIDE SEQUENCE [LARGE SCALE GENOMIC DNA]</scope>
    <source>
        <strain evidence="11">Edinburgh</strain>
    </source>
</reference>
<evidence type="ECO:0000313" key="11">
    <source>
        <dbReference type="EMBL" id="ORC88233.1"/>
    </source>
</evidence>
<evidence type="ECO:0000256" key="9">
    <source>
        <dbReference type="SAM" id="Phobius"/>
    </source>
</evidence>
<dbReference type="PANTHER" id="PTHR14969">
    <property type="entry name" value="SPHINGOSINE-1-PHOSPHATE PHOSPHOHYDROLASE"/>
    <property type="match status" value="1"/>
</dbReference>
<dbReference type="OrthoDB" id="301434at2759"/>
<dbReference type="AlphaFoldDB" id="A0A1X0NUR9"/>
<feature type="transmembrane region" description="Helical" evidence="9">
    <location>
        <begin position="471"/>
        <end position="493"/>
    </location>
</feature>
<dbReference type="InterPro" id="IPR036938">
    <property type="entry name" value="PAP2/HPO_sf"/>
</dbReference>
<dbReference type="GO" id="GO:0042392">
    <property type="term" value="F:sphingosine-1-phosphate phosphatase activity"/>
    <property type="evidence" value="ECO:0007669"/>
    <property type="project" value="TreeGrafter"/>
</dbReference>
<feature type="transmembrane region" description="Helical" evidence="9">
    <location>
        <begin position="191"/>
        <end position="213"/>
    </location>
</feature>
<keyword evidence="4" id="KW-0256">Endoplasmic reticulum</keyword>
<accession>A0A1X0NUR9</accession>
<comment type="caution">
    <text evidence="11">The sequence shown here is derived from an EMBL/GenBank/DDBJ whole genome shotgun (WGS) entry which is preliminary data.</text>
</comment>
<evidence type="ECO:0000256" key="1">
    <source>
        <dbReference type="ARBA" id="ARBA00004477"/>
    </source>
</evidence>
<evidence type="ECO:0000256" key="3">
    <source>
        <dbReference type="ARBA" id="ARBA00022801"/>
    </source>
</evidence>
<keyword evidence="6 9" id="KW-0472">Membrane</keyword>
<dbReference type="Gene3D" id="1.20.144.10">
    <property type="entry name" value="Phosphatidic acid phosphatase type 2/haloperoxidase"/>
    <property type="match status" value="1"/>
</dbReference>
<evidence type="ECO:0000256" key="4">
    <source>
        <dbReference type="ARBA" id="ARBA00022824"/>
    </source>
</evidence>
<keyword evidence="12" id="KW-1185">Reference proteome</keyword>
<dbReference type="STRING" id="67003.A0A1X0NUR9"/>
<feature type="transmembrane region" description="Helical" evidence="9">
    <location>
        <begin position="110"/>
        <end position="132"/>
    </location>
</feature>
<keyword evidence="3" id="KW-0378">Hydrolase</keyword>
<dbReference type="VEuPathDB" id="TriTrypDB:TM35_000171050"/>
<feature type="domain" description="Phosphatidic acid phosphatase type 2/haloperoxidase" evidence="10">
    <location>
        <begin position="122"/>
        <end position="236"/>
    </location>
</feature>
<evidence type="ECO:0000256" key="8">
    <source>
        <dbReference type="SAM" id="MobiDB-lite"/>
    </source>
</evidence>
<dbReference type="GeneID" id="39985964"/>
<dbReference type="PANTHER" id="PTHR14969:SF28">
    <property type="entry name" value="DIHYDROSPHINGOSINE 1-PHOSPHATE PHOSPHATASE LCB3-RELATED"/>
    <property type="match status" value="1"/>
</dbReference>
<evidence type="ECO:0000259" key="10">
    <source>
        <dbReference type="SMART" id="SM00014"/>
    </source>
</evidence>
<dbReference type="InterPro" id="IPR000326">
    <property type="entry name" value="PAP2/HPO"/>
</dbReference>
<gene>
    <name evidence="11" type="ORF">TM35_000171050</name>
</gene>
<dbReference type="SMART" id="SM00014">
    <property type="entry name" value="acidPPc"/>
    <property type="match status" value="1"/>
</dbReference>
<evidence type="ECO:0000256" key="2">
    <source>
        <dbReference type="ARBA" id="ARBA00022692"/>
    </source>
</evidence>
<dbReference type="EMBL" id="NBCO01000017">
    <property type="protein sequence ID" value="ORC88233.1"/>
    <property type="molecule type" value="Genomic_DNA"/>
</dbReference>
<evidence type="ECO:0000256" key="5">
    <source>
        <dbReference type="ARBA" id="ARBA00022989"/>
    </source>
</evidence>
<keyword evidence="2 9" id="KW-0812">Transmembrane</keyword>
<evidence type="ECO:0000256" key="7">
    <source>
        <dbReference type="ARBA" id="ARBA00038324"/>
    </source>
</evidence>
<feature type="transmembrane region" description="Helical" evidence="9">
    <location>
        <begin position="253"/>
        <end position="273"/>
    </location>
</feature>
<dbReference type="RefSeq" id="XP_028882299.1">
    <property type="nucleotide sequence ID" value="XM_029026184.1"/>
</dbReference>